<dbReference type="Proteomes" id="UP000216101">
    <property type="component" value="Unassembled WGS sequence"/>
</dbReference>
<dbReference type="InterPro" id="IPR052022">
    <property type="entry name" value="26kDa_periplasmic_antigen"/>
</dbReference>
<sequence length="249" mass="27579">MKIHNRFWLSALFSAAALVAVNTMASPLPQQPHVYVEGSAELEVEPDMMVFSLSIQTVDMDLAKAKADVDARSRLLIDASKKFGIKANDIATTALNIRPEYEYKDGLRVLTGNNVSRQVDINLRDLKKYPEMMKALVDAKISETINTTLTVSDKKAIEEKVQNAAMDDAKARAGRLAKSQGQSLGAPWSISEFNNRGNERWELRPNRELMGSSAVMKADAMSLQRASGEPFEPGVMKITAQVYVVYLLK</sequence>
<feature type="chain" id="PRO_5012424537" evidence="1">
    <location>
        <begin position="26"/>
        <end position="249"/>
    </location>
</feature>
<dbReference type="Gene3D" id="3.30.110.170">
    <property type="entry name" value="Protein of unknown function (DUF541), domain 1"/>
    <property type="match status" value="1"/>
</dbReference>
<dbReference type="RefSeq" id="WP_094984463.1">
    <property type="nucleotide sequence ID" value="NZ_NHNI01000001.1"/>
</dbReference>
<evidence type="ECO:0000313" key="3">
    <source>
        <dbReference type="Proteomes" id="UP000216101"/>
    </source>
</evidence>
<dbReference type="Gene3D" id="3.30.70.2970">
    <property type="entry name" value="Protein of unknown function (DUF541), domain 2"/>
    <property type="match status" value="1"/>
</dbReference>
<dbReference type="PANTHER" id="PTHR34387">
    <property type="entry name" value="SLR1258 PROTEIN"/>
    <property type="match status" value="1"/>
</dbReference>
<dbReference type="AlphaFoldDB" id="A0A266QC71"/>
<keyword evidence="1" id="KW-0732">Signal</keyword>
<dbReference type="PANTHER" id="PTHR34387:SF1">
    <property type="entry name" value="PERIPLASMIC IMMUNOGENIC PROTEIN"/>
    <property type="match status" value="1"/>
</dbReference>
<dbReference type="Pfam" id="PF04402">
    <property type="entry name" value="SIMPL"/>
    <property type="match status" value="1"/>
</dbReference>
<comment type="caution">
    <text evidence="2">The sequence shown here is derived from an EMBL/GenBank/DDBJ whole genome shotgun (WGS) entry which is preliminary data.</text>
</comment>
<dbReference type="GO" id="GO:0006974">
    <property type="term" value="P:DNA damage response"/>
    <property type="evidence" value="ECO:0007669"/>
    <property type="project" value="TreeGrafter"/>
</dbReference>
<reference evidence="3" key="1">
    <citation type="submission" date="2017-05" db="EMBL/GenBank/DDBJ databases">
        <authorList>
            <person name="Barney B.M."/>
        </authorList>
    </citation>
    <scope>NUCLEOTIDE SEQUENCE [LARGE SCALE GENOMIC DNA]</scope>
    <source>
        <strain evidence="3">PSBB022</strain>
    </source>
</reference>
<proteinExistence type="predicted"/>
<keyword evidence="3" id="KW-1185">Reference proteome</keyword>
<protein>
    <submittedName>
        <fullName evidence="2">SIMPL domain-containing protein</fullName>
    </submittedName>
</protein>
<organism evidence="2 3">
    <name type="scientific">Cellvibrio mixtus</name>
    <dbReference type="NCBI Taxonomy" id="39650"/>
    <lineage>
        <taxon>Bacteria</taxon>
        <taxon>Pseudomonadati</taxon>
        <taxon>Pseudomonadota</taxon>
        <taxon>Gammaproteobacteria</taxon>
        <taxon>Cellvibrionales</taxon>
        <taxon>Cellvibrionaceae</taxon>
        <taxon>Cellvibrio</taxon>
    </lineage>
</organism>
<evidence type="ECO:0000313" key="2">
    <source>
        <dbReference type="EMBL" id="OZY86939.1"/>
    </source>
</evidence>
<evidence type="ECO:0000256" key="1">
    <source>
        <dbReference type="SAM" id="SignalP"/>
    </source>
</evidence>
<name>A0A266QC71_9GAMM</name>
<feature type="signal peptide" evidence="1">
    <location>
        <begin position="1"/>
        <end position="25"/>
    </location>
</feature>
<dbReference type="InterPro" id="IPR007497">
    <property type="entry name" value="SIMPL/DUF541"/>
</dbReference>
<accession>A0A266QC71</accession>
<dbReference type="EMBL" id="NHNI01000001">
    <property type="protein sequence ID" value="OZY86939.1"/>
    <property type="molecule type" value="Genomic_DNA"/>
</dbReference>
<gene>
    <name evidence="2" type="ORF">CBP51_08095</name>
</gene>